<gene>
    <name evidence="13" type="ORF">HPT30_23550</name>
</gene>
<evidence type="ECO:0000313" key="14">
    <source>
        <dbReference type="Proteomes" id="UP000564806"/>
    </source>
</evidence>
<evidence type="ECO:0000256" key="11">
    <source>
        <dbReference type="PROSITE-ProRule" id="PRU00703"/>
    </source>
</evidence>
<comment type="catalytic activity">
    <reaction evidence="10">
        <text>O-acetyl-L-serine + hydrogen sulfide = L-cysteine + acetate</text>
        <dbReference type="Rhea" id="RHEA:14829"/>
        <dbReference type="ChEBI" id="CHEBI:29919"/>
        <dbReference type="ChEBI" id="CHEBI:30089"/>
        <dbReference type="ChEBI" id="CHEBI:35235"/>
        <dbReference type="ChEBI" id="CHEBI:58340"/>
        <dbReference type="EC" id="2.5.1.47"/>
    </reaction>
</comment>
<comment type="pathway">
    <text evidence="2">Amino-acid biosynthesis; L-cysteine biosynthesis; L-cysteine from L-serine: step 2/2.</text>
</comment>
<proteinExistence type="inferred from homology"/>
<dbReference type="InterPro" id="IPR000644">
    <property type="entry name" value="CBS_dom"/>
</dbReference>
<feature type="domain" description="CBS" evidence="12">
    <location>
        <begin position="341"/>
        <end position="401"/>
    </location>
</feature>
<evidence type="ECO:0000256" key="8">
    <source>
        <dbReference type="ARBA" id="ARBA00030296"/>
    </source>
</evidence>
<dbReference type="PROSITE" id="PS00901">
    <property type="entry name" value="CYS_SYNTHASE"/>
    <property type="match status" value="1"/>
</dbReference>
<dbReference type="CDD" id="cd01561">
    <property type="entry name" value="CBS_like"/>
    <property type="match status" value="1"/>
</dbReference>
<keyword evidence="6" id="KW-0663">Pyridoxal phosphate</keyword>
<dbReference type="InterPro" id="IPR036052">
    <property type="entry name" value="TrpB-like_PALP_sf"/>
</dbReference>
<dbReference type="InterPro" id="IPR046342">
    <property type="entry name" value="CBS_dom_sf"/>
</dbReference>
<evidence type="ECO:0000256" key="4">
    <source>
        <dbReference type="ARBA" id="ARBA00012681"/>
    </source>
</evidence>
<dbReference type="Pfam" id="PF00291">
    <property type="entry name" value="PALP"/>
    <property type="match status" value="1"/>
</dbReference>
<name>A0A850ES27_9BACL</name>
<sequence length="458" mass="50323">MRMQNIPTAIDLIGNTPLIEVHCFDVGPSRLFLKLENQNPGGSIKDRIGLAMINHAEQQGLIKPGDTLVEATAGNTGLGLALAAITKGYQLILVIPDKMSTEKVNHLRALGAEIILTRSDVEKGHPEYYQDYAQRIAQETPGSYFVNQFNNPANPLAHELTTGPEIWQQTGQEVDAIVVGVGSAGTLKGLTNYFRKVKPELEIVLADPAGSILADVVEGNPLSSPGSWLVEGIGEDFIPPQFDQSLISKAYSVSDQESFTAARTLLRHEGILGGSSTGTLISAAVKYAREQREPKNIVTFVCDSGNKYLTKMFNDFWMIDRGLIPKEQNGSIADLVTRQHSERRVITVGPEDTLLNAHAKMSLYEISQIPVLLEGQVVGIIDEWDILTATESRQEYALKDEVRQYMSTDVASVSVKDSLAQVISLLKKGLLVIVLKEGEFYGVITKSDYIHYMRRKLS</sequence>
<evidence type="ECO:0000256" key="5">
    <source>
        <dbReference type="ARBA" id="ARBA00019371"/>
    </source>
</evidence>
<comment type="cofactor">
    <cofactor evidence="1">
        <name>pyridoxal 5'-phosphate</name>
        <dbReference type="ChEBI" id="CHEBI:597326"/>
    </cofactor>
</comment>
<evidence type="ECO:0000256" key="6">
    <source>
        <dbReference type="ARBA" id="ARBA00022898"/>
    </source>
</evidence>
<protein>
    <recommendedName>
        <fullName evidence="5">Cysteine synthase</fullName>
        <ecNumber evidence="4">2.5.1.47</ecNumber>
    </recommendedName>
    <alternativeName>
        <fullName evidence="8">O-acetylserine (thiol)-lyase</fullName>
    </alternativeName>
    <alternativeName>
        <fullName evidence="9">O-acetylserine sulfhydrylase</fullName>
    </alternativeName>
</protein>
<reference evidence="13" key="1">
    <citation type="submission" date="2020-06" db="EMBL/GenBank/DDBJ databases">
        <title>Paenibacillus sp. nov., isolated from soil.</title>
        <authorList>
            <person name="Seo Y.L."/>
        </authorList>
    </citation>
    <scope>NUCLEOTIDE SEQUENCE [LARGE SCALE GENOMIC DNA]</scope>
    <source>
        <strain evidence="13">JW14</strain>
    </source>
</reference>
<dbReference type="SMART" id="SM00116">
    <property type="entry name" value="CBS"/>
    <property type="match status" value="2"/>
</dbReference>
<dbReference type="PROSITE" id="PS51371">
    <property type="entry name" value="CBS"/>
    <property type="match status" value="1"/>
</dbReference>
<evidence type="ECO:0000256" key="10">
    <source>
        <dbReference type="ARBA" id="ARBA00047931"/>
    </source>
</evidence>
<dbReference type="Pfam" id="PF00571">
    <property type="entry name" value="CBS"/>
    <property type="match status" value="2"/>
</dbReference>
<dbReference type="Gene3D" id="3.40.50.1100">
    <property type="match status" value="2"/>
</dbReference>
<dbReference type="Proteomes" id="UP000564806">
    <property type="component" value="Unassembled WGS sequence"/>
</dbReference>
<comment type="similarity">
    <text evidence="3">Belongs to the cysteine synthase/cystathionine beta-synthase family.</text>
</comment>
<organism evidence="13 14">
    <name type="scientific">Paenibacillus agri</name>
    <dbReference type="NCBI Taxonomy" id="2744309"/>
    <lineage>
        <taxon>Bacteria</taxon>
        <taxon>Bacillati</taxon>
        <taxon>Bacillota</taxon>
        <taxon>Bacilli</taxon>
        <taxon>Bacillales</taxon>
        <taxon>Paenibacillaceae</taxon>
        <taxon>Paenibacillus</taxon>
    </lineage>
</organism>
<dbReference type="GO" id="GO:0004124">
    <property type="term" value="F:cysteine synthase activity"/>
    <property type="evidence" value="ECO:0007669"/>
    <property type="project" value="UniProtKB-EC"/>
</dbReference>
<dbReference type="InterPro" id="IPR001926">
    <property type="entry name" value="TrpB-like_PALP"/>
</dbReference>
<evidence type="ECO:0000313" key="13">
    <source>
        <dbReference type="EMBL" id="NUU63336.1"/>
    </source>
</evidence>
<evidence type="ECO:0000256" key="7">
    <source>
        <dbReference type="ARBA" id="ARBA00023192"/>
    </source>
</evidence>
<dbReference type="AlphaFoldDB" id="A0A850ES27"/>
<dbReference type="EC" id="2.5.1.47" evidence="4"/>
<keyword evidence="14" id="KW-1185">Reference proteome</keyword>
<keyword evidence="11" id="KW-0129">CBS domain</keyword>
<evidence type="ECO:0000256" key="1">
    <source>
        <dbReference type="ARBA" id="ARBA00001933"/>
    </source>
</evidence>
<evidence type="ECO:0000256" key="9">
    <source>
        <dbReference type="ARBA" id="ARBA00033075"/>
    </source>
</evidence>
<dbReference type="InterPro" id="IPR001216">
    <property type="entry name" value="P-phosphate_BS"/>
</dbReference>
<dbReference type="SUPFAM" id="SSF54631">
    <property type="entry name" value="CBS-domain pair"/>
    <property type="match status" value="1"/>
</dbReference>
<dbReference type="FunFam" id="3.40.50.1100:FF:000003">
    <property type="entry name" value="Cystathionine beta-synthase"/>
    <property type="match status" value="1"/>
</dbReference>
<keyword evidence="7" id="KW-0198">Cysteine biosynthesis</keyword>
<dbReference type="Gene3D" id="3.10.580.10">
    <property type="entry name" value="CBS-domain"/>
    <property type="match status" value="1"/>
</dbReference>
<dbReference type="SUPFAM" id="SSF53686">
    <property type="entry name" value="Tryptophan synthase beta subunit-like PLP-dependent enzymes"/>
    <property type="match status" value="1"/>
</dbReference>
<evidence type="ECO:0000256" key="3">
    <source>
        <dbReference type="ARBA" id="ARBA00007103"/>
    </source>
</evidence>
<dbReference type="PANTHER" id="PTHR10314">
    <property type="entry name" value="CYSTATHIONINE BETA-SYNTHASE"/>
    <property type="match status" value="1"/>
</dbReference>
<evidence type="ECO:0000256" key="2">
    <source>
        <dbReference type="ARBA" id="ARBA00004962"/>
    </source>
</evidence>
<keyword evidence="7" id="KW-0028">Amino-acid biosynthesis</keyword>
<dbReference type="GO" id="GO:0006535">
    <property type="term" value="P:cysteine biosynthetic process from serine"/>
    <property type="evidence" value="ECO:0007669"/>
    <property type="project" value="InterPro"/>
</dbReference>
<dbReference type="EMBL" id="JABWCS010000218">
    <property type="protein sequence ID" value="NUU63336.1"/>
    <property type="molecule type" value="Genomic_DNA"/>
</dbReference>
<evidence type="ECO:0000259" key="12">
    <source>
        <dbReference type="PROSITE" id="PS51371"/>
    </source>
</evidence>
<accession>A0A850ES27</accession>
<comment type="caution">
    <text evidence="13">The sequence shown here is derived from an EMBL/GenBank/DDBJ whole genome shotgun (WGS) entry which is preliminary data.</text>
</comment>
<dbReference type="InterPro" id="IPR050214">
    <property type="entry name" value="Cys_Synth/Cystath_Beta-Synth"/>
</dbReference>
<dbReference type="FunFam" id="3.40.50.1100:FF:000118">
    <property type="entry name" value="Related to CYS4-cystathionine beta-synthase"/>
    <property type="match status" value="1"/>
</dbReference>